<proteinExistence type="predicted"/>
<name>A0A0A9A428_ARUDO</name>
<reference evidence="1" key="2">
    <citation type="journal article" date="2015" name="Data Brief">
        <title>Shoot transcriptome of the giant reed, Arundo donax.</title>
        <authorList>
            <person name="Barrero R.A."/>
            <person name="Guerrero F.D."/>
            <person name="Moolhuijzen P."/>
            <person name="Goolsby J.A."/>
            <person name="Tidwell J."/>
            <person name="Bellgard S.E."/>
            <person name="Bellgard M.I."/>
        </authorList>
    </citation>
    <scope>NUCLEOTIDE SEQUENCE</scope>
    <source>
        <tissue evidence="1">Shoot tissue taken approximately 20 cm above the soil surface</tissue>
    </source>
</reference>
<evidence type="ECO:0000313" key="1">
    <source>
        <dbReference type="EMBL" id="JAD45851.1"/>
    </source>
</evidence>
<dbReference type="EMBL" id="GBRH01252044">
    <property type="protein sequence ID" value="JAD45851.1"/>
    <property type="molecule type" value="Transcribed_RNA"/>
</dbReference>
<reference evidence="1" key="1">
    <citation type="submission" date="2014-09" db="EMBL/GenBank/DDBJ databases">
        <authorList>
            <person name="Magalhaes I.L.F."/>
            <person name="Oliveira U."/>
            <person name="Santos F.R."/>
            <person name="Vidigal T.H.D.A."/>
            <person name="Brescovit A.D."/>
            <person name="Santos A.J."/>
        </authorList>
    </citation>
    <scope>NUCLEOTIDE SEQUENCE</scope>
    <source>
        <tissue evidence="1">Shoot tissue taken approximately 20 cm above the soil surface</tissue>
    </source>
</reference>
<organism evidence="1">
    <name type="scientific">Arundo donax</name>
    <name type="common">Giant reed</name>
    <name type="synonym">Donax arundinaceus</name>
    <dbReference type="NCBI Taxonomy" id="35708"/>
    <lineage>
        <taxon>Eukaryota</taxon>
        <taxon>Viridiplantae</taxon>
        <taxon>Streptophyta</taxon>
        <taxon>Embryophyta</taxon>
        <taxon>Tracheophyta</taxon>
        <taxon>Spermatophyta</taxon>
        <taxon>Magnoliopsida</taxon>
        <taxon>Liliopsida</taxon>
        <taxon>Poales</taxon>
        <taxon>Poaceae</taxon>
        <taxon>PACMAD clade</taxon>
        <taxon>Arundinoideae</taxon>
        <taxon>Arundineae</taxon>
        <taxon>Arundo</taxon>
    </lineage>
</organism>
<protein>
    <submittedName>
        <fullName evidence="1">Uncharacterized protein</fullName>
    </submittedName>
</protein>
<dbReference type="AlphaFoldDB" id="A0A0A9A428"/>
<accession>A0A0A9A428</accession>
<sequence>MCKGLALVVWMWPMRMRPILKFQSKGAWWIVPYC</sequence>